<evidence type="ECO:0000313" key="2">
    <source>
        <dbReference type="Proteomes" id="UP001148312"/>
    </source>
</evidence>
<protein>
    <submittedName>
        <fullName evidence="1">Uncharacterized protein</fullName>
    </submittedName>
</protein>
<dbReference type="RefSeq" id="XP_056794540.1">
    <property type="nucleotide sequence ID" value="XM_056930247.1"/>
</dbReference>
<reference evidence="1" key="1">
    <citation type="submission" date="2022-12" db="EMBL/GenBank/DDBJ databases">
        <authorList>
            <person name="Petersen C."/>
        </authorList>
    </citation>
    <scope>NUCLEOTIDE SEQUENCE</scope>
    <source>
        <strain evidence="1">IBT 30728</strain>
    </source>
</reference>
<proteinExistence type="predicted"/>
<dbReference type="AlphaFoldDB" id="A0A9W9XM24"/>
<organism evidence="1 2">
    <name type="scientific">Penicillium diatomitis</name>
    <dbReference type="NCBI Taxonomy" id="2819901"/>
    <lineage>
        <taxon>Eukaryota</taxon>
        <taxon>Fungi</taxon>
        <taxon>Dikarya</taxon>
        <taxon>Ascomycota</taxon>
        <taxon>Pezizomycotina</taxon>
        <taxon>Eurotiomycetes</taxon>
        <taxon>Eurotiomycetidae</taxon>
        <taxon>Eurotiales</taxon>
        <taxon>Aspergillaceae</taxon>
        <taxon>Penicillium</taxon>
    </lineage>
</organism>
<accession>A0A9W9XM24</accession>
<keyword evidence="2" id="KW-1185">Reference proteome</keyword>
<reference evidence="1" key="2">
    <citation type="journal article" date="2023" name="IMA Fungus">
        <title>Comparative genomic study of the Penicillium genus elucidates a diverse pangenome and 15 lateral gene transfer events.</title>
        <authorList>
            <person name="Petersen C."/>
            <person name="Sorensen T."/>
            <person name="Nielsen M.R."/>
            <person name="Sondergaard T.E."/>
            <person name="Sorensen J.L."/>
            <person name="Fitzpatrick D.A."/>
            <person name="Frisvad J.C."/>
            <person name="Nielsen K.L."/>
        </authorList>
    </citation>
    <scope>NUCLEOTIDE SEQUENCE</scope>
    <source>
        <strain evidence="1">IBT 30728</strain>
    </source>
</reference>
<dbReference type="EMBL" id="JAPWDQ010000001">
    <property type="protein sequence ID" value="KAJ5495527.1"/>
    <property type="molecule type" value="Genomic_DNA"/>
</dbReference>
<comment type="caution">
    <text evidence="1">The sequence shown here is derived from an EMBL/GenBank/DDBJ whole genome shotgun (WGS) entry which is preliminary data.</text>
</comment>
<gene>
    <name evidence="1" type="ORF">N7539_000643</name>
</gene>
<dbReference type="Proteomes" id="UP001148312">
    <property type="component" value="Unassembled WGS sequence"/>
</dbReference>
<name>A0A9W9XM24_9EURO</name>
<sequence>MTRVSRTISTLPWWKARTGDQELPWTRFTSFVRQSILGWESHDYWPAGDSTTLPNSIITFRSTKNKTKQTAGNLTRSAAQSTFEPRSVIGLSTGIIAQRLSESKSRCIPSQRLTILKSTSFANVKGAQGPVASNSHPITARTQPVIVIRLRIRPFQHPIGMTLGLSYFNVGLRHVALHEAVMTG</sequence>
<evidence type="ECO:0000313" key="1">
    <source>
        <dbReference type="EMBL" id="KAJ5495527.1"/>
    </source>
</evidence>
<dbReference type="GeneID" id="81620496"/>